<dbReference type="InterPro" id="IPR052168">
    <property type="entry name" value="Cytochrome_b561_oxidase"/>
</dbReference>
<evidence type="ECO:0000256" key="11">
    <source>
        <dbReference type="ARBA" id="ARBA00023136"/>
    </source>
</evidence>
<evidence type="ECO:0000256" key="8">
    <source>
        <dbReference type="ARBA" id="ARBA00022982"/>
    </source>
</evidence>
<evidence type="ECO:0000256" key="9">
    <source>
        <dbReference type="ARBA" id="ARBA00022989"/>
    </source>
</evidence>
<organism evidence="15 16">
    <name type="scientific">Donghicola mangrovi</name>
    <dbReference type="NCBI Taxonomy" id="2729614"/>
    <lineage>
        <taxon>Bacteria</taxon>
        <taxon>Pseudomonadati</taxon>
        <taxon>Pseudomonadota</taxon>
        <taxon>Alphaproteobacteria</taxon>
        <taxon>Rhodobacterales</taxon>
        <taxon>Roseobacteraceae</taxon>
        <taxon>Donghicola</taxon>
    </lineage>
</organism>
<comment type="cofactor">
    <cofactor evidence="1">
        <name>heme b</name>
        <dbReference type="ChEBI" id="CHEBI:60344"/>
    </cofactor>
</comment>
<evidence type="ECO:0000259" key="14">
    <source>
        <dbReference type="Pfam" id="PF01292"/>
    </source>
</evidence>
<dbReference type="GO" id="GO:0022904">
    <property type="term" value="P:respiratory electron transport chain"/>
    <property type="evidence" value="ECO:0007669"/>
    <property type="project" value="InterPro"/>
</dbReference>
<evidence type="ECO:0000256" key="7">
    <source>
        <dbReference type="ARBA" id="ARBA00022723"/>
    </source>
</evidence>
<keyword evidence="9 13" id="KW-1133">Transmembrane helix</keyword>
<keyword evidence="4" id="KW-1003">Cell membrane</keyword>
<dbReference type="Proteomes" id="UP000592216">
    <property type="component" value="Unassembled WGS sequence"/>
</dbReference>
<feature type="transmembrane region" description="Helical" evidence="13">
    <location>
        <begin position="49"/>
        <end position="70"/>
    </location>
</feature>
<dbReference type="PANTHER" id="PTHR30529:SF7">
    <property type="entry name" value="CYTOCHROME B561 BACTERIAL_NI-HYDROGENASE DOMAIN-CONTAINING PROTEIN"/>
    <property type="match status" value="1"/>
</dbReference>
<feature type="transmembrane region" description="Helical" evidence="13">
    <location>
        <begin position="18"/>
        <end position="37"/>
    </location>
</feature>
<keyword evidence="7" id="KW-0479">Metal-binding</keyword>
<reference evidence="15 16" key="1">
    <citation type="submission" date="2020-04" db="EMBL/GenBank/DDBJ databases">
        <title>Donghicola sp., a member of the Rhodobacteraceae family isolated from mangrove forest in Thailand.</title>
        <authorList>
            <person name="Charoenyingcharoen P."/>
            <person name="Yukphan P."/>
        </authorList>
    </citation>
    <scope>NUCLEOTIDE SEQUENCE [LARGE SCALE GENOMIC DNA]</scope>
    <source>
        <strain evidence="15 16">B5-SW-15</strain>
    </source>
</reference>
<evidence type="ECO:0000256" key="12">
    <source>
        <dbReference type="ARBA" id="ARBA00037975"/>
    </source>
</evidence>
<feature type="transmembrane region" description="Helical" evidence="13">
    <location>
        <begin position="130"/>
        <end position="153"/>
    </location>
</feature>
<evidence type="ECO:0000256" key="6">
    <source>
        <dbReference type="ARBA" id="ARBA00022692"/>
    </source>
</evidence>
<protein>
    <submittedName>
        <fullName evidence="15">Cytochrome b</fullName>
    </submittedName>
</protein>
<accession>A0A850Q2U1</accession>
<keyword evidence="6 13" id="KW-0812">Transmembrane</keyword>
<feature type="domain" description="Cytochrome b561 bacterial/Ni-hydrogenase" evidence="14">
    <location>
        <begin position="11"/>
        <end position="161"/>
    </location>
</feature>
<sequence>MDTSLPAVTAYSPMQKRLHWAVVILLALQYLFFDGMGRPFHQLMEGQDAWTTTVVIHLAIGVLVLLAALWRLSLRRSHGVPEEPEGTPDRAKLASKAVHYGIYALLIILPISGSVAWFGKIGTPAQVHEILTNVLLALVGIHVLAALVHQFVWKDNLLLRMK</sequence>
<evidence type="ECO:0000313" key="15">
    <source>
        <dbReference type="EMBL" id="NVO23947.1"/>
    </source>
</evidence>
<gene>
    <name evidence="15" type="ORF">HJ536_11335</name>
</gene>
<dbReference type="GO" id="GO:0009055">
    <property type="term" value="F:electron transfer activity"/>
    <property type="evidence" value="ECO:0007669"/>
    <property type="project" value="InterPro"/>
</dbReference>
<dbReference type="AlphaFoldDB" id="A0A850Q2U1"/>
<proteinExistence type="inferred from homology"/>
<dbReference type="EMBL" id="JABCJE010000004">
    <property type="protein sequence ID" value="NVO23947.1"/>
    <property type="molecule type" value="Genomic_DNA"/>
</dbReference>
<dbReference type="GO" id="GO:0046872">
    <property type="term" value="F:metal ion binding"/>
    <property type="evidence" value="ECO:0007669"/>
    <property type="project" value="UniProtKB-KW"/>
</dbReference>
<comment type="similarity">
    <text evidence="12">Belongs to the cytochrome b561 family.</text>
</comment>
<evidence type="ECO:0000256" key="2">
    <source>
        <dbReference type="ARBA" id="ARBA00004651"/>
    </source>
</evidence>
<comment type="subcellular location">
    <subcellularLocation>
        <location evidence="2">Cell membrane</location>
        <topology evidence="2">Multi-pass membrane protein</topology>
    </subcellularLocation>
</comment>
<evidence type="ECO:0000256" key="13">
    <source>
        <dbReference type="SAM" id="Phobius"/>
    </source>
</evidence>
<evidence type="ECO:0000256" key="1">
    <source>
        <dbReference type="ARBA" id="ARBA00001970"/>
    </source>
</evidence>
<dbReference type="InterPro" id="IPR011577">
    <property type="entry name" value="Cyt_b561_bac/Ni-Hgenase"/>
</dbReference>
<keyword evidence="10" id="KW-0408">Iron</keyword>
<name>A0A850Q2U1_9RHOB</name>
<dbReference type="GO" id="GO:0005886">
    <property type="term" value="C:plasma membrane"/>
    <property type="evidence" value="ECO:0007669"/>
    <property type="project" value="UniProtKB-SubCell"/>
</dbReference>
<dbReference type="GO" id="GO:0020037">
    <property type="term" value="F:heme binding"/>
    <property type="evidence" value="ECO:0007669"/>
    <property type="project" value="TreeGrafter"/>
</dbReference>
<evidence type="ECO:0000256" key="5">
    <source>
        <dbReference type="ARBA" id="ARBA00022617"/>
    </source>
</evidence>
<keyword evidence="11 13" id="KW-0472">Membrane</keyword>
<evidence type="ECO:0000256" key="4">
    <source>
        <dbReference type="ARBA" id="ARBA00022475"/>
    </source>
</evidence>
<evidence type="ECO:0000256" key="3">
    <source>
        <dbReference type="ARBA" id="ARBA00022448"/>
    </source>
</evidence>
<dbReference type="PANTHER" id="PTHR30529">
    <property type="entry name" value="CYTOCHROME B561"/>
    <property type="match status" value="1"/>
</dbReference>
<keyword evidence="3" id="KW-0813">Transport</keyword>
<dbReference type="RefSeq" id="WP_177157776.1">
    <property type="nucleotide sequence ID" value="NZ_JABCJE010000004.1"/>
</dbReference>
<feature type="transmembrane region" description="Helical" evidence="13">
    <location>
        <begin position="100"/>
        <end position="118"/>
    </location>
</feature>
<evidence type="ECO:0000313" key="16">
    <source>
        <dbReference type="Proteomes" id="UP000592216"/>
    </source>
</evidence>
<dbReference type="Pfam" id="PF01292">
    <property type="entry name" value="Ni_hydr_CYTB"/>
    <property type="match status" value="1"/>
</dbReference>
<dbReference type="InterPro" id="IPR016174">
    <property type="entry name" value="Di-haem_cyt_TM"/>
</dbReference>
<evidence type="ECO:0000256" key="10">
    <source>
        <dbReference type="ARBA" id="ARBA00023004"/>
    </source>
</evidence>
<keyword evidence="8" id="KW-0249">Electron transport</keyword>
<dbReference type="SUPFAM" id="SSF81342">
    <property type="entry name" value="Transmembrane di-heme cytochromes"/>
    <property type="match status" value="1"/>
</dbReference>
<comment type="caution">
    <text evidence="15">The sequence shown here is derived from an EMBL/GenBank/DDBJ whole genome shotgun (WGS) entry which is preliminary data.</text>
</comment>
<keyword evidence="5" id="KW-0349">Heme</keyword>